<evidence type="ECO:0000313" key="1">
    <source>
        <dbReference type="EMBL" id="TQK77160.1"/>
    </source>
</evidence>
<sequence length="74" mass="7885">MEITIGVQNNPRELSVEVDSTASEVADRIKDAIDKGTLLSLTDPKGRTVLVPAASIAYIEIGAETHYRVGFGAL</sequence>
<accession>A0A542SRA9</accession>
<comment type="caution">
    <text evidence="1">The sequence shown here is derived from an EMBL/GenBank/DDBJ whole genome shotgun (WGS) entry which is preliminary data.</text>
</comment>
<dbReference type="InterPro" id="IPR021456">
    <property type="entry name" value="DUF3107"/>
</dbReference>
<dbReference type="AlphaFoldDB" id="A0A542SRA9"/>
<dbReference type="Proteomes" id="UP000316181">
    <property type="component" value="Unassembled WGS sequence"/>
</dbReference>
<dbReference type="Pfam" id="PF11305">
    <property type="entry name" value="DUF3107"/>
    <property type="match status" value="1"/>
</dbReference>
<proteinExistence type="predicted"/>
<evidence type="ECO:0000313" key="2">
    <source>
        <dbReference type="Proteomes" id="UP000316181"/>
    </source>
</evidence>
<reference evidence="1 2" key="1">
    <citation type="submission" date="2019-06" db="EMBL/GenBank/DDBJ databases">
        <title>Sequencing the genomes of 1000 actinobacteria strains.</title>
        <authorList>
            <person name="Klenk H.-P."/>
        </authorList>
    </citation>
    <scope>NUCLEOTIDE SEQUENCE [LARGE SCALE GENOMIC DNA]</scope>
    <source>
        <strain evidence="1 2">DSM 10596</strain>
    </source>
</reference>
<keyword evidence="2" id="KW-1185">Reference proteome</keyword>
<dbReference type="EMBL" id="VFNV01000001">
    <property type="protein sequence ID" value="TQK77160.1"/>
    <property type="molecule type" value="Genomic_DNA"/>
</dbReference>
<organism evidence="1 2">
    <name type="scientific">Rarobacter incanus</name>
    <dbReference type="NCBI Taxonomy" id="153494"/>
    <lineage>
        <taxon>Bacteria</taxon>
        <taxon>Bacillati</taxon>
        <taxon>Actinomycetota</taxon>
        <taxon>Actinomycetes</taxon>
        <taxon>Micrococcales</taxon>
        <taxon>Rarobacteraceae</taxon>
        <taxon>Rarobacter</taxon>
    </lineage>
</organism>
<dbReference type="RefSeq" id="WP_142112936.1">
    <property type="nucleotide sequence ID" value="NZ_BAAATB010000006.1"/>
</dbReference>
<gene>
    <name evidence="1" type="ORF">FB389_1875</name>
</gene>
<protein>
    <submittedName>
        <fullName evidence="1">Uncharacterized protein DUF3107</fullName>
    </submittedName>
</protein>
<dbReference type="OrthoDB" id="3268468at2"/>
<name>A0A542SRA9_9MICO</name>